<evidence type="ECO:0000313" key="2">
    <source>
        <dbReference type="Proteomes" id="UP001381693"/>
    </source>
</evidence>
<accession>A0AAN8ZYY8</accession>
<evidence type="ECO:0000313" key="1">
    <source>
        <dbReference type="EMBL" id="KAK7040404.1"/>
    </source>
</evidence>
<gene>
    <name evidence="1" type="ORF">SK128_025858</name>
</gene>
<protein>
    <submittedName>
        <fullName evidence="1">Uncharacterized protein</fullName>
    </submittedName>
</protein>
<keyword evidence="2" id="KW-1185">Reference proteome</keyword>
<name>A0AAN8ZYY8_HALRR</name>
<dbReference type="EMBL" id="JAXCGZ010021963">
    <property type="protein sequence ID" value="KAK7040404.1"/>
    <property type="molecule type" value="Genomic_DNA"/>
</dbReference>
<dbReference type="Proteomes" id="UP001381693">
    <property type="component" value="Unassembled WGS sequence"/>
</dbReference>
<reference evidence="1 2" key="1">
    <citation type="submission" date="2023-11" db="EMBL/GenBank/DDBJ databases">
        <title>Halocaridina rubra genome assembly.</title>
        <authorList>
            <person name="Smith C."/>
        </authorList>
    </citation>
    <scope>NUCLEOTIDE SEQUENCE [LARGE SCALE GENOMIC DNA]</scope>
    <source>
        <strain evidence="1">EP-1</strain>
        <tissue evidence="1">Whole</tissue>
    </source>
</reference>
<organism evidence="1 2">
    <name type="scientific">Halocaridina rubra</name>
    <name type="common">Hawaiian red shrimp</name>
    <dbReference type="NCBI Taxonomy" id="373956"/>
    <lineage>
        <taxon>Eukaryota</taxon>
        <taxon>Metazoa</taxon>
        <taxon>Ecdysozoa</taxon>
        <taxon>Arthropoda</taxon>
        <taxon>Crustacea</taxon>
        <taxon>Multicrustacea</taxon>
        <taxon>Malacostraca</taxon>
        <taxon>Eumalacostraca</taxon>
        <taxon>Eucarida</taxon>
        <taxon>Decapoda</taxon>
        <taxon>Pleocyemata</taxon>
        <taxon>Caridea</taxon>
        <taxon>Atyoidea</taxon>
        <taxon>Atyidae</taxon>
        <taxon>Halocaridina</taxon>
    </lineage>
</organism>
<comment type="caution">
    <text evidence="1">The sequence shown here is derived from an EMBL/GenBank/DDBJ whole genome shotgun (WGS) entry which is preliminary data.</text>
</comment>
<dbReference type="AlphaFoldDB" id="A0AAN8ZYY8"/>
<proteinExistence type="predicted"/>
<sequence>MQLVVMVGYLQGKVNAEGDSVENSQRSGSEHWWMTLMRYWGVDLIEKLGGLEFCNGKVKFLSDGIILAPVSNVVVIAAGVDDGTVIEDSDFVAKFDGKRWIIK</sequence>